<accession>A0AA88NC51</accession>
<dbReference type="PROSITE" id="PS50845">
    <property type="entry name" value="RETICULON"/>
    <property type="match status" value="1"/>
</dbReference>
<dbReference type="GO" id="GO:0030182">
    <property type="term" value="P:neuron differentiation"/>
    <property type="evidence" value="ECO:0007669"/>
    <property type="project" value="TreeGrafter"/>
</dbReference>
<keyword evidence="4 6" id="KW-1133">Transmembrane helix</keyword>
<comment type="caution">
    <text evidence="9">The sequence shown here is derived from an EMBL/GenBank/DDBJ whole genome shotgun (WGS) entry which is preliminary data.</text>
</comment>
<feature type="region of interest" description="Disordered" evidence="7">
    <location>
        <begin position="97"/>
        <end position="196"/>
    </location>
</feature>
<keyword evidence="2 6" id="KW-0812">Transmembrane</keyword>
<feature type="domain" description="Reticulon" evidence="8">
    <location>
        <begin position="549"/>
        <end position="736"/>
    </location>
</feature>
<feature type="compositionally biased region" description="Polar residues" evidence="7">
    <location>
        <begin position="298"/>
        <end position="314"/>
    </location>
</feature>
<dbReference type="AlphaFoldDB" id="A0AA88NC51"/>
<dbReference type="EMBL" id="JAVHJS010000007">
    <property type="protein sequence ID" value="KAK2853135.1"/>
    <property type="molecule type" value="Genomic_DNA"/>
</dbReference>
<feature type="compositionally biased region" description="Pro residues" evidence="7">
    <location>
        <begin position="450"/>
        <end position="459"/>
    </location>
</feature>
<gene>
    <name evidence="9" type="ORF">Q7C36_008336</name>
</gene>
<feature type="region of interest" description="Disordered" evidence="7">
    <location>
        <begin position="265"/>
        <end position="528"/>
    </location>
</feature>
<keyword evidence="3 6" id="KW-0256">Endoplasmic reticulum</keyword>
<dbReference type="GO" id="GO:0014069">
    <property type="term" value="C:postsynaptic density"/>
    <property type="evidence" value="ECO:0007669"/>
    <property type="project" value="TreeGrafter"/>
</dbReference>
<dbReference type="PANTHER" id="PTHR45799">
    <property type="entry name" value="RETICULON-LIKE PROTEIN"/>
    <property type="match status" value="1"/>
</dbReference>
<feature type="transmembrane region" description="Helical" evidence="6">
    <location>
        <begin position="568"/>
        <end position="592"/>
    </location>
</feature>
<evidence type="ECO:0000256" key="5">
    <source>
        <dbReference type="ARBA" id="ARBA00023136"/>
    </source>
</evidence>
<evidence type="ECO:0000256" key="3">
    <source>
        <dbReference type="ARBA" id="ARBA00022824"/>
    </source>
</evidence>
<evidence type="ECO:0000313" key="10">
    <source>
        <dbReference type="Proteomes" id="UP001187315"/>
    </source>
</evidence>
<proteinExistence type="predicted"/>
<reference evidence="9" key="1">
    <citation type="submission" date="2023-08" db="EMBL/GenBank/DDBJ databases">
        <title>Pelteobagrus vachellii genome.</title>
        <authorList>
            <person name="Liu H."/>
        </authorList>
    </citation>
    <scope>NUCLEOTIDE SEQUENCE</scope>
    <source>
        <strain evidence="9">PRFRI_2022a</strain>
        <tissue evidence="9">Muscle</tissue>
    </source>
</reference>
<dbReference type="Pfam" id="PF02453">
    <property type="entry name" value="Reticulon"/>
    <property type="match status" value="1"/>
</dbReference>
<feature type="compositionally biased region" description="Basic and acidic residues" evidence="7">
    <location>
        <begin position="7"/>
        <end position="24"/>
    </location>
</feature>
<dbReference type="FunFam" id="1.20.5.2480:FF:000001">
    <property type="entry name" value="Reticulon"/>
    <property type="match status" value="1"/>
</dbReference>
<evidence type="ECO:0000256" key="1">
    <source>
        <dbReference type="ARBA" id="ARBA00004477"/>
    </source>
</evidence>
<organism evidence="9 10">
    <name type="scientific">Tachysurus vachellii</name>
    <name type="common">Darkbarbel catfish</name>
    <name type="synonym">Pelteobagrus vachellii</name>
    <dbReference type="NCBI Taxonomy" id="175792"/>
    <lineage>
        <taxon>Eukaryota</taxon>
        <taxon>Metazoa</taxon>
        <taxon>Chordata</taxon>
        <taxon>Craniata</taxon>
        <taxon>Vertebrata</taxon>
        <taxon>Euteleostomi</taxon>
        <taxon>Actinopterygii</taxon>
        <taxon>Neopterygii</taxon>
        <taxon>Teleostei</taxon>
        <taxon>Ostariophysi</taxon>
        <taxon>Siluriformes</taxon>
        <taxon>Bagridae</taxon>
        <taxon>Tachysurus</taxon>
    </lineage>
</organism>
<feature type="transmembrane region" description="Helical" evidence="6">
    <location>
        <begin position="653"/>
        <end position="672"/>
    </location>
</feature>
<dbReference type="GO" id="GO:0043005">
    <property type="term" value="C:neuron projection"/>
    <property type="evidence" value="ECO:0007669"/>
    <property type="project" value="TreeGrafter"/>
</dbReference>
<evidence type="ECO:0000256" key="6">
    <source>
        <dbReference type="RuleBase" id="RU210713"/>
    </source>
</evidence>
<dbReference type="InterPro" id="IPR003388">
    <property type="entry name" value="Reticulon"/>
</dbReference>
<protein>
    <recommendedName>
        <fullName evidence="6">Reticulon</fullName>
    </recommendedName>
</protein>
<dbReference type="PANTHER" id="PTHR45799:SF6">
    <property type="entry name" value="RETICULON"/>
    <property type="match status" value="1"/>
</dbReference>
<feature type="region of interest" description="Disordered" evidence="7">
    <location>
        <begin position="1"/>
        <end position="79"/>
    </location>
</feature>
<evidence type="ECO:0000259" key="8">
    <source>
        <dbReference type="PROSITE" id="PS50845"/>
    </source>
</evidence>
<evidence type="ECO:0000256" key="7">
    <source>
        <dbReference type="SAM" id="MobiDB-lite"/>
    </source>
</evidence>
<keyword evidence="5 6" id="KW-0472">Membrane</keyword>
<dbReference type="GO" id="GO:0007420">
    <property type="term" value="P:brain development"/>
    <property type="evidence" value="ECO:0007669"/>
    <property type="project" value="TreeGrafter"/>
</dbReference>
<dbReference type="InterPro" id="IPR046964">
    <property type="entry name" value="RTN1-4"/>
</dbReference>
<name>A0AA88NC51_TACVA</name>
<dbReference type="GO" id="GO:0071787">
    <property type="term" value="P:endoplasmic reticulum tubular network formation"/>
    <property type="evidence" value="ECO:0007669"/>
    <property type="project" value="TreeGrafter"/>
</dbReference>
<feature type="compositionally biased region" description="Low complexity" evidence="7">
    <location>
        <begin position="97"/>
        <end position="113"/>
    </location>
</feature>
<comment type="subcellular location">
    <subcellularLocation>
        <location evidence="1 6">Endoplasmic reticulum membrane</location>
        <topology evidence="1 6">Multi-pass membrane protein</topology>
    </subcellularLocation>
</comment>
<feature type="compositionally biased region" description="Basic and acidic residues" evidence="7">
    <location>
        <begin position="467"/>
        <end position="487"/>
    </location>
</feature>
<sequence>MSGTGEPHGEERERPGPRLGRMHEEEEEEEGECKKKEAETEEEEEEEGKKRALKQTCPGDEERGGTCVAMETASSDSVSDLFLNSSSKQSDLYTSLLSSNYSSSNPFSASVPLFSSEDDRSPLAPMGSDSGIGMTPGDPGDLHPQKSDPYNYMDMSDNLGDLGHRENTGSEKQPMRSLTDPDDDDDDAVDEDGSMEFKSKMVKEVFDLGSYMEKNPENLGVMGDLGNTFPYVEDQSDEELLENRPRTASPVKITVTTDSCILETEQARGGVSERESVLSLGKEGVPTVTLSEPEDDSAASSVNHSPNHSPTGRESPSDFLFQPVGIKCVNTKGPTKRFGMRDSGESGDSEVEPDSPRHEKQFAARHRAGKPFEPTGGGVEMKQSNKGRFNNPFEGSIRTKGEYVQHGNPPLYSLLREEREAELDSDLLIESASEESPKREQVVKCTLKPHSPPSSPPPVSSAVSPPLKEKEQDVKKEKPSAEQREESNTQTQQEEDQTFTKTKPAVMPSIEQRTLEDGGNKSTISNGEKKTTKEAELLLFLHTFNKQKVVALLHWRDVRKTAVLFSSVLLLLFSLTQFSVVSVMAYLALAALSTTISFRVYKSVLQAVQKTDDGHPFKVYLEQEIALSPEQISKYVEKVQLYLNYTLKELRRLFLVQDLIDSLKFTVLMWLLTYVGALFNGLTLLILVVVCVFTVPLVYEKYQKQIDQYLGLVRTQVNSVMAKLREKVPGAKRKDE</sequence>
<dbReference type="GO" id="GO:0005789">
    <property type="term" value="C:endoplasmic reticulum membrane"/>
    <property type="evidence" value="ECO:0007669"/>
    <property type="project" value="UniProtKB-SubCell"/>
</dbReference>
<feature type="transmembrane region" description="Helical" evidence="6">
    <location>
        <begin position="678"/>
        <end position="699"/>
    </location>
</feature>
<evidence type="ECO:0000256" key="2">
    <source>
        <dbReference type="ARBA" id="ARBA00022692"/>
    </source>
</evidence>
<dbReference type="Proteomes" id="UP001187315">
    <property type="component" value="Unassembled WGS sequence"/>
</dbReference>
<feature type="compositionally biased region" description="Acidic residues" evidence="7">
    <location>
        <begin position="180"/>
        <end position="194"/>
    </location>
</feature>
<evidence type="ECO:0000256" key="4">
    <source>
        <dbReference type="ARBA" id="ARBA00022989"/>
    </source>
</evidence>
<keyword evidence="10" id="KW-1185">Reference proteome</keyword>
<dbReference type="Gene3D" id="1.20.5.2480">
    <property type="match status" value="1"/>
</dbReference>
<evidence type="ECO:0000313" key="9">
    <source>
        <dbReference type="EMBL" id="KAK2853135.1"/>
    </source>
</evidence>